<dbReference type="PROSITE" id="PS01256">
    <property type="entry name" value="CULLIN_1"/>
    <property type="match status" value="1"/>
</dbReference>
<dbReference type="FunFam" id="1.10.10.10:FF:000014">
    <property type="entry name" value="Cullin 1"/>
    <property type="match status" value="1"/>
</dbReference>
<dbReference type="SUPFAM" id="SSF46785">
    <property type="entry name" value="Winged helix' DNA-binding domain"/>
    <property type="match status" value="1"/>
</dbReference>
<dbReference type="GO" id="GO:0031461">
    <property type="term" value="C:cullin-RING ubiquitin ligase complex"/>
    <property type="evidence" value="ECO:0007669"/>
    <property type="project" value="InterPro"/>
</dbReference>
<evidence type="ECO:0000256" key="5">
    <source>
        <dbReference type="RuleBase" id="RU003829"/>
    </source>
</evidence>
<keyword evidence="8" id="KW-1185">Reference proteome</keyword>
<comment type="caution">
    <text evidence="7">The sequence shown here is derived from an EMBL/GenBank/DDBJ whole genome shotgun (WGS) entry which is preliminary data.</text>
</comment>
<dbReference type="Gene3D" id="1.10.10.10">
    <property type="entry name" value="Winged helix-like DNA-binding domain superfamily/Winged helix DNA-binding domain"/>
    <property type="match status" value="1"/>
</dbReference>
<protein>
    <recommendedName>
        <fullName evidence="6">Cullin family profile domain-containing protein</fullName>
    </recommendedName>
</protein>
<dbReference type="InterPro" id="IPR001373">
    <property type="entry name" value="Cullin_N"/>
</dbReference>
<dbReference type="Pfam" id="PF26557">
    <property type="entry name" value="Cullin_AB"/>
    <property type="match status" value="1"/>
</dbReference>
<evidence type="ECO:0000256" key="4">
    <source>
        <dbReference type="PROSITE-ProRule" id="PRU00330"/>
    </source>
</evidence>
<keyword evidence="3" id="KW-0832">Ubl conjugation</keyword>
<dbReference type="SUPFAM" id="SSF74788">
    <property type="entry name" value="Cullin repeat-like"/>
    <property type="match status" value="1"/>
</dbReference>
<dbReference type="InterPro" id="IPR036390">
    <property type="entry name" value="WH_DNA-bd_sf"/>
</dbReference>
<evidence type="ECO:0000313" key="7">
    <source>
        <dbReference type="EMBL" id="PVU85640.1"/>
    </source>
</evidence>
<evidence type="ECO:0000259" key="6">
    <source>
        <dbReference type="PROSITE" id="PS50069"/>
    </source>
</evidence>
<dbReference type="SMART" id="SM00182">
    <property type="entry name" value="CULLIN"/>
    <property type="match status" value="1"/>
</dbReference>
<dbReference type="Pfam" id="PF00888">
    <property type="entry name" value="Cullin"/>
    <property type="match status" value="1"/>
</dbReference>
<dbReference type="InterPro" id="IPR045093">
    <property type="entry name" value="Cullin"/>
</dbReference>
<dbReference type="InterPro" id="IPR016157">
    <property type="entry name" value="Cullin_CS"/>
</dbReference>
<evidence type="ECO:0000256" key="2">
    <source>
        <dbReference type="ARBA" id="ARBA00022499"/>
    </source>
</evidence>
<dbReference type="GO" id="GO:0031625">
    <property type="term" value="F:ubiquitin protein ligase binding"/>
    <property type="evidence" value="ECO:0007669"/>
    <property type="project" value="InterPro"/>
</dbReference>
<evidence type="ECO:0000256" key="1">
    <source>
        <dbReference type="ARBA" id="ARBA00006019"/>
    </source>
</evidence>
<dbReference type="InterPro" id="IPR036388">
    <property type="entry name" value="WH-like_DNA-bd_sf"/>
</dbReference>
<dbReference type="InterPro" id="IPR059120">
    <property type="entry name" value="Cullin-like_AB"/>
</dbReference>
<reference evidence="7 8" key="1">
    <citation type="journal article" date="2018" name="MBio">
        <title>Comparative Genomics Reveals the Core Gene Toolbox for the Fungus-Insect Symbiosis.</title>
        <authorList>
            <person name="Wang Y."/>
            <person name="Stata M."/>
            <person name="Wang W."/>
            <person name="Stajich J.E."/>
            <person name="White M.M."/>
            <person name="Moncalvo J.M."/>
        </authorList>
    </citation>
    <scope>NUCLEOTIDE SEQUENCE [LARGE SCALE GENOMIC DNA]</scope>
    <source>
        <strain evidence="7 8">SC-DP-2</strain>
    </source>
</reference>
<dbReference type="SMART" id="SM00884">
    <property type="entry name" value="Cullin_Nedd8"/>
    <property type="match status" value="1"/>
</dbReference>
<dbReference type="InterPro" id="IPR019559">
    <property type="entry name" value="Cullin_neddylation_domain"/>
</dbReference>
<dbReference type="InterPro" id="IPR016158">
    <property type="entry name" value="Cullin_homology"/>
</dbReference>
<dbReference type="Proteomes" id="UP000245609">
    <property type="component" value="Unassembled WGS sequence"/>
</dbReference>
<feature type="domain" description="Cullin family profile" evidence="6">
    <location>
        <begin position="225"/>
        <end position="459"/>
    </location>
</feature>
<dbReference type="PANTHER" id="PTHR11932">
    <property type="entry name" value="CULLIN"/>
    <property type="match status" value="1"/>
</dbReference>
<name>A0A2T9XZY3_9FUNG</name>
<sequence length="596" mass="68951">MFSAKILDKLFSYLNKHWVSTEIELGNSVRKTFSIYVDGLESEILKATYNYYMAEGKKFREEYNDLDYIHKVHSVLEFENEKIIPNFNRLSQFKILEKIYACLVTPHIDLFENVFLTLLENNRNNEHSMIYKILLQSQMDLSRFNVIFKTFVTKRGASALGALFDQSADTLNPSEFVDTCMEIYNTYISLIDFAFAGDKEFKSSLDLACKSFVNNTTLYKGKKTSPAEILASFADHIIKQGFKVETNDSNLNRHFDNIITVMRFIEDKDAFKDFYRRGLARRLISDLSSSFEAEQNMISKLKDACGYDFTNKLTLMFRDMDISQELNSYFIESLESKCNMDFYFKILNTAAWPLAASSENFNLPEDLSSLAKKYESFYTQRNQGRKLHWLYQHSKVEVSITLPSPKSNPRYTYTFIVSTFQYTILSMFNKASAGLKYEEILETTKLSKNIVDSALEIFLKARLILITSSNTKPQNTRASRPVFEPGMTFALNVNFKSNRLKINLNVPLRSEKKNESVQAHKAVSVNHQMSIQASIVRVMKTRKVATHNVLVNEVINQLENRFKPTIQEIKSAIDTLLEKEYIERSPDDNSTYNYLA</sequence>
<dbReference type="Pfam" id="PF10557">
    <property type="entry name" value="Cullin_Nedd8"/>
    <property type="match status" value="1"/>
</dbReference>
<organism evidence="7 8">
    <name type="scientific">Smittium megazygosporum</name>
    <dbReference type="NCBI Taxonomy" id="133381"/>
    <lineage>
        <taxon>Eukaryota</taxon>
        <taxon>Fungi</taxon>
        <taxon>Fungi incertae sedis</taxon>
        <taxon>Zoopagomycota</taxon>
        <taxon>Kickxellomycotina</taxon>
        <taxon>Harpellomycetes</taxon>
        <taxon>Harpellales</taxon>
        <taxon>Legeriomycetaceae</taxon>
        <taxon>Smittium</taxon>
    </lineage>
</organism>
<evidence type="ECO:0000313" key="8">
    <source>
        <dbReference type="Proteomes" id="UP000245609"/>
    </source>
</evidence>
<dbReference type="GO" id="GO:0006511">
    <property type="term" value="P:ubiquitin-dependent protein catabolic process"/>
    <property type="evidence" value="ECO:0007669"/>
    <property type="project" value="InterPro"/>
</dbReference>
<gene>
    <name evidence="7" type="ORF">BB560_006956</name>
</gene>
<dbReference type="FunFam" id="1.20.1310.10:FF:000002">
    <property type="entry name" value="cullin-3 isoform X1"/>
    <property type="match status" value="1"/>
</dbReference>
<keyword evidence="2" id="KW-1017">Isopeptide bond</keyword>
<proteinExistence type="inferred from homology"/>
<dbReference type="InterPro" id="IPR036317">
    <property type="entry name" value="Cullin_homology_sf"/>
</dbReference>
<dbReference type="Gene3D" id="1.20.1310.10">
    <property type="entry name" value="Cullin Repeats"/>
    <property type="match status" value="3"/>
</dbReference>
<dbReference type="OrthoDB" id="27073at2759"/>
<dbReference type="InterPro" id="IPR016159">
    <property type="entry name" value="Cullin_repeat-like_dom_sf"/>
</dbReference>
<accession>A0A2T9XZY3</accession>
<dbReference type="EMBL" id="MBFS01003631">
    <property type="protein sequence ID" value="PVU85640.1"/>
    <property type="molecule type" value="Genomic_DNA"/>
</dbReference>
<dbReference type="STRING" id="133381.A0A2T9XZY3"/>
<comment type="similarity">
    <text evidence="1 4 5">Belongs to the cullin family.</text>
</comment>
<dbReference type="Gene3D" id="3.30.230.130">
    <property type="entry name" value="Cullin, Chain C, Domain 2"/>
    <property type="match status" value="1"/>
</dbReference>
<dbReference type="AlphaFoldDB" id="A0A2T9XZY3"/>
<dbReference type="PROSITE" id="PS50069">
    <property type="entry name" value="CULLIN_2"/>
    <property type="match status" value="1"/>
</dbReference>
<evidence type="ECO:0000256" key="3">
    <source>
        <dbReference type="ARBA" id="ARBA00022843"/>
    </source>
</evidence>
<dbReference type="SUPFAM" id="SSF75632">
    <property type="entry name" value="Cullin homology domain"/>
    <property type="match status" value="1"/>
</dbReference>